<organism evidence="1">
    <name type="scientific">Roseihalotalea indica</name>
    <dbReference type="NCBI Taxonomy" id="2867963"/>
    <lineage>
        <taxon>Bacteria</taxon>
        <taxon>Pseudomonadati</taxon>
        <taxon>Bacteroidota</taxon>
        <taxon>Cytophagia</taxon>
        <taxon>Cytophagales</taxon>
        <taxon>Catalimonadaceae</taxon>
        <taxon>Roseihalotalea</taxon>
    </lineage>
</organism>
<dbReference type="EMBL" id="CP120682">
    <property type="protein sequence ID" value="WKN34444.1"/>
    <property type="molecule type" value="Genomic_DNA"/>
</dbReference>
<gene>
    <name evidence="1" type="ORF">K4G66_18875</name>
</gene>
<name>A0AA49GIT7_9BACT</name>
<protein>
    <submittedName>
        <fullName evidence="1">Uncharacterized protein</fullName>
    </submittedName>
</protein>
<accession>A0AA49GIT7</accession>
<reference evidence="1" key="1">
    <citation type="journal article" date="2023" name="Comput. Struct. Biotechnol. J.">
        <title>Discovery of a novel marine Bacteroidetes with a rich repertoire of carbohydrate-active enzymes.</title>
        <authorList>
            <person name="Chen B."/>
            <person name="Liu G."/>
            <person name="Chen Q."/>
            <person name="Wang H."/>
            <person name="Liu L."/>
            <person name="Tang K."/>
        </authorList>
    </citation>
    <scope>NUCLEOTIDE SEQUENCE</scope>
    <source>
        <strain evidence="1">TK19036</strain>
    </source>
</reference>
<dbReference type="AlphaFoldDB" id="A0AA49GIT7"/>
<sequence>MTLTDLEKLIVEFLFSHPEEGFTINELCDIMHIAIIDDRQVEQRLTHGGLIYTRNAVNGTINTYSITEYGKIFYSNRFVGQES</sequence>
<reference evidence="1" key="2">
    <citation type="journal article" date="2024" name="Antonie Van Leeuwenhoek">
        <title>Roseihalotalea indica gen. nov., sp. nov., a halophilic Bacteroidetes from mesopelagic Southwest Indian Ocean with higher carbohydrate metabolic potential.</title>
        <authorList>
            <person name="Chen B."/>
            <person name="Zhang M."/>
            <person name="Lin D."/>
            <person name="Ye J."/>
            <person name="Tang K."/>
        </authorList>
    </citation>
    <scope>NUCLEOTIDE SEQUENCE</scope>
    <source>
        <strain evidence="1">TK19036</strain>
    </source>
</reference>
<evidence type="ECO:0000313" key="1">
    <source>
        <dbReference type="EMBL" id="WKN34444.1"/>
    </source>
</evidence>
<proteinExistence type="predicted"/>